<feature type="domain" description="ABC transmembrane type-1" evidence="8">
    <location>
        <begin position="70"/>
        <end position="282"/>
    </location>
</feature>
<dbReference type="SUPFAM" id="SSF161098">
    <property type="entry name" value="MetI-like"/>
    <property type="match status" value="1"/>
</dbReference>
<feature type="transmembrane region" description="Helical" evidence="7">
    <location>
        <begin position="155"/>
        <end position="177"/>
    </location>
</feature>
<evidence type="ECO:0000256" key="7">
    <source>
        <dbReference type="RuleBase" id="RU363032"/>
    </source>
</evidence>
<dbReference type="EMBL" id="SMJZ01000028">
    <property type="protein sequence ID" value="TDC08427.1"/>
    <property type="molecule type" value="Genomic_DNA"/>
</dbReference>
<dbReference type="GO" id="GO:0055085">
    <property type="term" value="P:transmembrane transport"/>
    <property type="evidence" value="ECO:0007669"/>
    <property type="project" value="InterPro"/>
</dbReference>
<accession>A0A4R4NLI6</accession>
<dbReference type="Gene3D" id="1.10.3720.10">
    <property type="entry name" value="MetI-like"/>
    <property type="match status" value="1"/>
</dbReference>
<evidence type="ECO:0000256" key="6">
    <source>
        <dbReference type="ARBA" id="ARBA00023136"/>
    </source>
</evidence>
<dbReference type="RefSeq" id="WP_132332220.1">
    <property type="nucleotide sequence ID" value="NZ_SMJZ01000028.1"/>
</dbReference>
<dbReference type="AlphaFoldDB" id="A0A4R4NLI6"/>
<evidence type="ECO:0000256" key="3">
    <source>
        <dbReference type="ARBA" id="ARBA00022475"/>
    </source>
</evidence>
<dbReference type="Proteomes" id="UP000295157">
    <property type="component" value="Unassembled WGS sequence"/>
</dbReference>
<evidence type="ECO:0000313" key="10">
    <source>
        <dbReference type="Proteomes" id="UP000295157"/>
    </source>
</evidence>
<evidence type="ECO:0000259" key="8">
    <source>
        <dbReference type="PROSITE" id="PS50928"/>
    </source>
</evidence>
<feature type="transmembrane region" description="Helical" evidence="7">
    <location>
        <begin position="208"/>
        <end position="228"/>
    </location>
</feature>
<evidence type="ECO:0000256" key="2">
    <source>
        <dbReference type="ARBA" id="ARBA00022448"/>
    </source>
</evidence>
<dbReference type="InterPro" id="IPR050809">
    <property type="entry name" value="UgpAE/MalFG_permease"/>
</dbReference>
<evidence type="ECO:0000256" key="1">
    <source>
        <dbReference type="ARBA" id="ARBA00004651"/>
    </source>
</evidence>
<sequence>MRKRTAAVFLAPFVLLFAGFFVAPILYALAQSFTAVERSGLLGLHGQSTRFAGLANYGKALSDPGFVESLGRILLYAAIMVPLMVVGSTVLALILEAGMARWPRFFRTSFFLPYGIPGVIASIMWGFLYAPGTSPFTPVFAAFGIETDLLGPGTVFWSIMNIVVWLFVGYNMLVVVAQLQSIPRTLYEAARIDGAGRWGVAWRIQIPLLRPALVLITVFTIIGSLQLFNEPLVLLQLSSGISTTYTPTLTAYHDAFNSNDMALAAAESIILALVTAVLSFGFLRFVGRGRR</sequence>
<gene>
    <name evidence="9" type="ORF">E1267_10455</name>
</gene>
<dbReference type="OrthoDB" id="34224at2"/>
<dbReference type="PANTHER" id="PTHR43227">
    <property type="entry name" value="BLL4140 PROTEIN"/>
    <property type="match status" value="1"/>
</dbReference>
<comment type="caution">
    <text evidence="9">The sequence shown here is derived from an EMBL/GenBank/DDBJ whole genome shotgun (WGS) entry which is preliminary data.</text>
</comment>
<feature type="transmembrane region" description="Helical" evidence="7">
    <location>
        <begin position="262"/>
        <end position="286"/>
    </location>
</feature>
<name>A0A4R4NLI6_9ACTN</name>
<dbReference type="PROSITE" id="PS50928">
    <property type="entry name" value="ABC_TM1"/>
    <property type="match status" value="1"/>
</dbReference>
<evidence type="ECO:0000256" key="4">
    <source>
        <dbReference type="ARBA" id="ARBA00022692"/>
    </source>
</evidence>
<dbReference type="InterPro" id="IPR035906">
    <property type="entry name" value="MetI-like_sf"/>
</dbReference>
<dbReference type="GO" id="GO:0005886">
    <property type="term" value="C:plasma membrane"/>
    <property type="evidence" value="ECO:0007669"/>
    <property type="project" value="UniProtKB-SubCell"/>
</dbReference>
<evidence type="ECO:0000313" key="9">
    <source>
        <dbReference type="EMBL" id="TDC08427.1"/>
    </source>
</evidence>
<dbReference type="PANTHER" id="PTHR43227:SF8">
    <property type="entry name" value="DIACETYLCHITOBIOSE UPTAKE SYSTEM PERMEASE PROTEIN DASB"/>
    <property type="match status" value="1"/>
</dbReference>
<organism evidence="9 10">
    <name type="scientific">Nonomuraea longispora</name>
    <dbReference type="NCBI Taxonomy" id="1848320"/>
    <lineage>
        <taxon>Bacteria</taxon>
        <taxon>Bacillati</taxon>
        <taxon>Actinomycetota</taxon>
        <taxon>Actinomycetes</taxon>
        <taxon>Streptosporangiales</taxon>
        <taxon>Streptosporangiaceae</taxon>
        <taxon>Nonomuraea</taxon>
    </lineage>
</organism>
<comment type="similarity">
    <text evidence="7">Belongs to the binding-protein-dependent transport system permease family.</text>
</comment>
<feature type="transmembrane region" description="Helical" evidence="7">
    <location>
        <begin position="110"/>
        <end position="130"/>
    </location>
</feature>
<dbReference type="InterPro" id="IPR000515">
    <property type="entry name" value="MetI-like"/>
</dbReference>
<dbReference type="CDD" id="cd06261">
    <property type="entry name" value="TM_PBP2"/>
    <property type="match status" value="1"/>
</dbReference>
<keyword evidence="6 7" id="KW-0472">Membrane</keyword>
<keyword evidence="10" id="KW-1185">Reference proteome</keyword>
<proteinExistence type="inferred from homology"/>
<keyword evidence="5 7" id="KW-1133">Transmembrane helix</keyword>
<reference evidence="9 10" key="1">
    <citation type="submission" date="2019-02" db="EMBL/GenBank/DDBJ databases">
        <title>Draft genome sequences of novel Actinobacteria.</title>
        <authorList>
            <person name="Sahin N."/>
            <person name="Ay H."/>
            <person name="Saygin H."/>
        </authorList>
    </citation>
    <scope>NUCLEOTIDE SEQUENCE [LARGE SCALE GENOMIC DNA]</scope>
    <source>
        <strain evidence="9 10">KC201</strain>
    </source>
</reference>
<comment type="subcellular location">
    <subcellularLocation>
        <location evidence="1 7">Cell membrane</location>
        <topology evidence="1 7">Multi-pass membrane protein</topology>
    </subcellularLocation>
</comment>
<keyword evidence="3" id="KW-1003">Cell membrane</keyword>
<keyword evidence="2 7" id="KW-0813">Transport</keyword>
<evidence type="ECO:0000256" key="5">
    <source>
        <dbReference type="ARBA" id="ARBA00022989"/>
    </source>
</evidence>
<dbReference type="Pfam" id="PF00528">
    <property type="entry name" value="BPD_transp_1"/>
    <property type="match status" value="1"/>
</dbReference>
<keyword evidence="4 7" id="KW-0812">Transmembrane</keyword>
<protein>
    <submittedName>
        <fullName evidence="9">Sugar ABC transporter permease</fullName>
    </submittedName>
</protein>
<feature type="transmembrane region" description="Helical" evidence="7">
    <location>
        <begin position="73"/>
        <end position="98"/>
    </location>
</feature>